<keyword evidence="2" id="KW-1185">Reference proteome</keyword>
<name>A0A151ISI5_9HYME</name>
<dbReference type="Pfam" id="PF03564">
    <property type="entry name" value="DUF1759"/>
    <property type="match status" value="1"/>
</dbReference>
<gene>
    <name evidence="1" type="ORF">ALC57_18086</name>
</gene>
<dbReference type="Proteomes" id="UP000078492">
    <property type="component" value="Unassembled WGS sequence"/>
</dbReference>
<dbReference type="PANTHER" id="PTHR22954">
    <property type="entry name" value="RETROVIRAL PROTEASE-RELATED"/>
    <property type="match status" value="1"/>
</dbReference>
<reference evidence="1 2" key="1">
    <citation type="submission" date="2015-09" db="EMBL/GenBank/DDBJ databases">
        <title>Trachymyrmex cornetzi WGS genome.</title>
        <authorList>
            <person name="Nygaard S."/>
            <person name="Hu H."/>
            <person name="Boomsma J."/>
            <person name="Zhang G."/>
        </authorList>
    </citation>
    <scope>NUCLEOTIDE SEQUENCE [LARGE SCALE GENOMIC DNA]</scope>
    <source>
        <strain evidence="1">Tcor2-1</strain>
        <tissue evidence="1">Whole body</tissue>
    </source>
</reference>
<dbReference type="PANTHER" id="PTHR22954:SF3">
    <property type="entry name" value="PROTEIN CBG08539"/>
    <property type="match status" value="1"/>
</dbReference>
<evidence type="ECO:0000313" key="2">
    <source>
        <dbReference type="Proteomes" id="UP000078492"/>
    </source>
</evidence>
<dbReference type="EMBL" id="KQ981073">
    <property type="protein sequence ID" value="KYN09793.1"/>
    <property type="molecule type" value="Genomic_DNA"/>
</dbReference>
<dbReference type="AlphaFoldDB" id="A0A151ISI5"/>
<dbReference type="InterPro" id="IPR005312">
    <property type="entry name" value="DUF1759"/>
</dbReference>
<sequence>MDLSVSEAKLKRRTIKASATRLQTYLESPQSVHASKFELAEHINNDDPGAVTAHADERARFEESYYRLMALYEQRLSHIDQSIGVSQSIGSNHNRAVNHSDTETQIRLPKIQLPTFTGAYEDWYTFYDSFDKLIHTNEKLSSIQKFHYLRSSLKDEAANVIKSFDITASNYNEAWELLIERFDNKKRIIKTHIRVMFEITPIHKESPMALRGLIDEILKHFRALKALKRPVEHWDDVMIHLVISKLDAFTVKEWELSRTGQTIPTFKDLMEFLSERCKALETIVNKTSSRSDTSNNSSKYKNPTSHVSTAKQVCDHCKSNHFIFQCDSFRKLPVERRFEIVKVSFMY</sequence>
<proteinExistence type="predicted"/>
<evidence type="ECO:0000313" key="1">
    <source>
        <dbReference type="EMBL" id="KYN09793.1"/>
    </source>
</evidence>
<accession>A0A151ISI5</accession>
<protein>
    <submittedName>
        <fullName evidence="1">Uncharacterized protein</fullName>
    </submittedName>
</protein>
<dbReference type="STRING" id="471704.A0A151ISI5"/>
<organism evidence="1 2">
    <name type="scientific">Trachymyrmex cornetzi</name>
    <dbReference type="NCBI Taxonomy" id="471704"/>
    <lineage>
        <taxon>Eukaryota</taxon>
        <taxon>Metazoa</taxon>
        <taxon>Ecdysozoa</taxon>
        <taxon>Arthropoda</taxon>
        <taxon>Hexapoda</taxon>
        <taxon>Insecta</taxon>
        <taxon>Pterygota</taxon>
        <taxon>Neoptera</taxon>
        <taxon>Endopterygota</taxon>
        <taxon>Hymenoptera</taxon>
        <taxon>Apocrita</taxon>
        <taxon>Aculeata</taxon>
        <taxon>Formicoidea</taxon>
        <taxon>Formicidae</taxon>
        <taxon>Myrmicinae</taxon>
        <taxon>Trachymyrmex</taxon>
    </lineage>
</organism>